<dbReference type="SMART" id="SM00822">
    <property type="entry name" value="PKS_KR"/>
    <property type="match status" value="1"/>
</dbReference>
<evidence type="ECO:0000259" key="8">
    <source>
        <dbReference type="SMART" id="SM00822"/>
    </source>
</evidence>
<sequence>MTERKIALITGGSRGIGLACALELAKAGCDIIINDICDAEKAQPALDEIKACGVNAYFYSFDVSNDAAVQENVDKMIAEHGRIDILLNNAGITKDGLFIRMDMEQWERVIKINLTSAYCVTHAVIKHMMKARQGSIINMSSVVGLHGNPGQANYSASKAGLIGLTKTLAKEFGSRNIRVNAVCPGFIQTAMTANLPNIDEYVKAIPMKRLGTPEDIAKTVKYLALDADYVSGQAIEVAGALII</sequence>
<dbReference type="GO" id="GO:0004316">
    <property type="term" value="F:3-oxoacyl-[acyl-carrier-protein] reductase (NADPH) activity"/>
    <property type="evidence" value="ECO:0007669"/>
    <property type="project" value="UniProtKB-UniRule"/>
</dbReference>
<dbReference type="AlphaFoldDB" id="A0A9D1K2Z4"/>
<dbReference type="GO" id="GO:0006633">
    <property type="term" value="P:fatty acid biosynthetic process"/>
    <property type="evidence" value="ECO:0007669"/>
    <property type="project" value="UniProtKB-KW"/>
</dbReference>
<dbReference type="PRINTS" id="PR00080">
    <property type="entry name" value="SDRFAMILY"/>
</dbReference>
<name>A0A9D1K2Z4_9BACT</name>
<evidence type="ECO:0000256" key="5">
    <source>
        <dbReference type="PIRSR" id="PIRSR611284-2"/>
    </source>
</evidence>
<keyword evidence="3 7" id="KW-0560">Oxidoreductase</keyword>
<dbReference type="PRINTS" id="PR00081">
    <property type="entry name" value="GDHRDH"/>
</dbReference>
<evidence type="ECO:0000256" key="6">
    <source>
        <dbReference type="RuleBase" id="RU000363"/>
    </source>
</evidence>
<feature type="binding site" evidence="5">
    <location>
        <begin position="11"/>
        <end position="14"/>
    </location>
    <ligand>
        <name>NADP(+)</name>
        <dbReference type="ChEBI" id="CHEBI:58349"/>
    </ligand>
</feature>
<feature type="binding site" evidence="5">
    <location>
        <position position="89"/>
    </location>
    <ligand>
        <name>NADP(+)</name>
        <dbReference type="ChEBI" id="CHEBI:58349"/>
    </ligand>
</feature>
<dbReference type="NCBIfam" id="TIGR01830">
    <property type="entry name" value="3oxo_ACP_reduc"/>
    <property type="match status" value="1"/>
</dbReference>
<keyword evidence="7" id="KW-0444">Lipid biosynthesis</keyword>
<proteinExistence type="inferred from homology"/>
<comment type="caution">
    <text evidence="9">The sequence shown here is derived from an EMBL/GenBank/DDBJ whole genome shotgun (WGS) entry which is preliminary data.</text>
</comment>
<keyword evidence="7" id="KW-0276">Fatty acid metabolism</keyword>
<dbReference type="EC" id="1.1.1.100" evidence="7"/>
<dbReference type="InterPro" id="IPR002347">
    <property type="entry name" value="SDR_fam"/>
</dbReference>
<dbReference type="GO" id="GO:0051287">
    <property type="term" value="F:NAD binding"/>
    <property type="evidence" value="ECO:0007669"/>
    <property type="project" value="UniProtKB-UniRule"/>
</dbReference>
<dbReference type="FunFam" id="3.40.50.720:FF:000115">
    <property type="entry name" value="3-oxoacyl-[acyl-carrier-protein] reductase FabG"/>
    <property type="match status" value="1"/>
</dbReference>
<comment type="pathway">
    <text evidence="7">Lipid metabolism; fatty acid biosynthesis.</text>
</comment>
<dbReference type="InterPro" id="IPR057326">
    <property type="entry name" value="KR_dom"/>
</dbReference>
<feature type="active site" description="Proton acceptor" evidence="4">
    <location>
        <position position="154"/>
    </location>
</feature>
<feature type="binding site" evidence="5">
    <location>
        <position position="187"/>
    </location>
    <ligand>
        <name>NADP(+)</name>
        <dbReference type="ChEBI" id="CHEBI:58349"/>
    </ligand>
</feature>
<comment type="function">
    <text evidence="7">Catalyzes the NADPH-dependent reduction of beta-ketoacyl-ACP substrates to beta-hydroxyacyl-ACP products, the first reductive step in the elongation cycle of fatty acid biosynthesis.</text>
</comment>
<dbReference type="NCBIfam" id="NF005559">
    <property type="entry name" value="PRK07231.1"/>
    <property type="match status" value="1"/>
</dbReference>
<keyword evidence="7" id="KW-0275">Fatty acid biosynthesis</keyword>
<evidence type="ECO:0000256" key="2">
    <source>
        <dbReference type="ARBA" id="ARBA00022857"/>
    </source>
</evidence>
<evidence type="ECO:0000313" key="9">
    <source>
        <dbReference type="EMBL" id="HIS82177.1"/>
    </source>
</evidence>
<evidence type="ECO:0000256" key="7">
    <source>
        <dbReference type="RuleBase" id="RU366074"/>
    </source>
</evidence>
<dbReference type="InterPro" id="IPR020904">
    <property type="entry name" value="Sc_DH/Rdtase_CS"/>
</dbReference>
<comment type="subunit">
    <text evidence="7">Homotetramer.</text>
</comment>
<evidence type="ECO:0000313" key="10">
    <source>
        <dbReference type="Proteomes" id="UP000824139"/>
    </source>
</evidence>
<dbReference type="PANTHER" id="PTHR42760:SF133">
    <property type="entry name" value="3-OXOACYL-[ACYL-CARRIER-PROTEIN] REDUCTASE"/>
    <property type="match status" value="1"/>
</dbReference>
<dbReference type="Pfam" id="PF00106">
    <property type="entry name" value="adh_short"/>
    <property type="match status" value="1"/>
</dbReference>
<evidence type="ECO:0000256" key="4">
    <source>
        <dbReference type="PIRSR" id="PIRSR611284-1"/>
    </source>
</evidence>
<reference evidence="9" key="2">
    <citation type="journal article" date="2021" name="PeerJ">
        <title>Extensive microbial diversity within the chicken gut microbiome revealed by metagenomics and culture.</title>
        <authorList>
            <person name="Gilroy R."/>
            <person name="Ravi A."/>
            <person name="Getino M."/>
            <person name="Pursley I."/>
            <person name="Horton D.L."/>
            <person name="Alikhan N.F."/>
            <person name="Baker D."/>
            <person name="Gharbi K."/>
            <person name="Hall N."/>
            <person name="Watson M."/>
            <person name="Adriaenssens E.M."/>
            <person name="Foster-Nyarko E."/>
            <person name="Jarju S."/>
            <person name="Secka A."/>
            <person name="Antonio M."/>
            <person name="Oren A."/>
            <person name="Chaudhuri R.R."/>
            <person name="La Ragione R."/>
            <person name="Hildebrand F."/>
            <person name="Pallen M.J."/>
        </authorList>
    </citation>
    <scope>NUCLEOTIDE SEQUENCE</scope>
    <source>
        <strain evidence="9">CHK152-2994</strain>
    </source>
</reference>
<dbReference type="Gene3D" id="3.40.50.720">
    <property type="entry name" value="NAD(P)-binding Rossmann-like Domain"/>
    <property type="match status" value="1"/>
</dbReference>
<accession>A0A9D1K2Z4</accession>
<dbReference type="PROSITE" id="PS00061">
    <property type="entry name" value="ADH_SHORT"/>
    <property type="match status" value="1"/>
</dbReference>
<dbReference type="PANTHER" id="PTHR42760">
    <property type="entry name" value="SHORT-CHAIN DEHYDROGENASES/REDUCTASES FAMILY MEMBER"/>
    <property type="match status" value="1"/>
</dbReference>
<comment type="similarity">
    <text evidence="1 6">Belongs to the short-chain dehydrogenases/reductases (SDR) family.</text>
</comment>
<keyword evidence="2 5" id="KW-0521">NADP</keyword>
<feature type="domain" description="Ketoreductase" evidence="8">
    <location>
        <begin position="5"/>
        <end position="185"/>
    </location>
</feature>
<dbReference type="NCBIfam" id="NF009466">
    <property type="entry name" value="PRK12826.1-2"/>
    <property type="match status" value="1"/>
</dbReference>
<evidence type="ECO:0000256" key="3">
    <source>
        <dbReference type="ARBA" id="ARBA00023002"/>
    </source>
</evidence>
<evidence type="ECO:0000256" key="1">
    <source>
        <dbReference type="ARBA" id="ARBA00006484"/>
    </source>
</evidence>
<comment type="catalytic activity">
    <reaction evidence="7">
        <text>a (3R)-hydroxyacyl-[ACP] + NADP(+) = a 3-oxoacyl-[ACP] + NADPH + H(+)</text>
        <dbReference type="Rhea" id="RHEA:17397"/>
        <dbReference type="Rhea" id="RHEA-COMP:9916"/>
        <dbReference type="Rhea" id="RHEA-COMP:9945"/>
        <dbReference type="ChEBI" id="CHEBI:15378"/>
        <dbReference type="ChEBI" id="CHEBI:57783"/>
        <dbReference type="ChEBI" id="CHEBI:58349"/>
        <dbReference type="ChEBI" id="CHEBI:78776"/>
        <dbReference type="ChEBI" id="CHEBI:78827"/>
        <dbReference type="EC" id="1.1.1.100"/>
    </reaction>
</comment>
<dbReference type="Proteomes" id="UP000824139">
    <property type="component" value="Unassembled WGS sequence"/>
</dbReference>
<organism evidence="9 10">
    <name type="scientific">Candidatus Scatenecus faecavium</name>
    <dbReference type="NCBI Taxonomy" id="2840915"/>
    <lineage>
        <taxon>Bacteria</taxon>
        <taxon>Candidatus Scatenecus</taxon>
    </lineage>
</organism>
<dbReference type="EMBL" id="DVJO01000022">
    <property type="protein sequence ID" value="HIS82177.1"/>
    <property type="molecule type" value="Genomic_DNA"/>
</dbReference>
<dbReference type="SUPFAM" id="SSF51735">
    <property type="entry name" value="NAD(P)-binding Rossmann-fold domains"/>
    <property type="match status" value="1"/>
</dbReference>
<protein>
    <recommendedName>
        <fullName evidence="7">3-oxoacyl-[acyl-carrier-protein] reductase</fullName>
        <ecNumber evidence="7">1.1.1.100</ecNumber>
    </recommendedName>
</protein>
<reference evidence="9" key="1">
    <citation type="submission" date="2020-10" db="EMBL/GenBank/DDBJ databases">
        <authorList>
            <person name="Gilroy R."/>
        </authorList>
    </citation>
    <scope>NUCLEOTIDE SEQUENCE</scope>
    <source>
        <strain evidence="9">CHK152-2994</strain>
    </source>
</reference>
<dbReference type="InterPro" id="IPR036291">
    <property type="entry name" value="NAD(P)-bd_dom_sf"/>
</dbReference>
<keyword evidence="7" id="KW-0443">Lipid metabolism</keyword>
<gene>
    <name evidence="9" type="primary">fabG</name>
    <name evidence="9" type="ORF">IAD41_01020</name>
</gene>
<dbReference type="InterPro" id="IPR011284">
    <property type="entry name" value="3oxo_ACP_reduc"/>
</dbReference>
<feature type="binding site" evidence="5">
    <location>
        <begin position="154"/>
        <end position="158"/>
    </location>
    <ligand>
        <name>NADP(+)</name>
        <dbReference type="ChEBI" id="CHEBI:58349"/>
    </ligand>
</feature>
<dbReference type="GO" id="GO:0048038">
    <property type="term" value="F:quinone binding"/>
    <property type="evidence" value="ECO:0007669"/>
    <property type="project" value="TreeGrafter"/>
</dbReference>
<dbReference type="CDD" id="cd05333">
    <property type="entry name" value="BKR_SDR_c"/>
    <property type="match status" value="1"/>
</dbReference>